<keyword evidence="2" id="KW-1185">Reference proteome</keyword>
<dbReference type="SUPFAM" id="SSF50939">
    <property type="entry name" value="Sialidases"/>
    <property type="match status" value="1"/>
</dbReference>
<sequence>MQISARGILSKAEPGTDHAAMTFPTITCLANGDMLACWRQGAAKECADERIGFARSTDNGRSWGVPAFPFDDLTIGGHAGSLNICYLTPMPNDEPGGRRHVGRSRRFS</sequence>
<dbReference type="EMBL" id="CP118246">
    <property type="protein sequence ID" value="WDR02599.1"/>
    <property type="molecule type" value="Genomic_DNA"/>
</dbReference>
<dbReference type="CDD" id="cd15482">
    <property type="entry name" value="Sialidase_non-viral"/>
    <property type="match status" value="1"/>
</dbReference>
<evidence type="ECO:0000313" key="1">
    <source>
        <dbReference type="EMBL" id="WDR02599.1"/>
    </source>
</evidence>
<protein>
    <submittedName>
        <fullName evidence="1">Sialidase family protein</fullName>
    </submittedName>
</protein>
<accession>A0ABY7YMZ4</accession>
<proteinExistence type="predicted"/>
<dbReference type="InterPro" id="IPR036278">
    <property type="entry name" value="Sialidase_sf"/>
</dbReference>
<reference evidence="1 2" key="1">
    <citation type="submission" date="2023-02" db="EMBL/GenBank/DDBJ databases">
        <title>Devosia algicola sp. nov., isolated from the phycosphere of marine algae.</title>
        <authorList>
            <person name="Kim J.M."/>
            <person name="Lee J.K."/>
            <person name="Choi B.J."/>
            <person name="Bayburt H."/>
            <person name="Jeon C.O."/>
        </authorList>
    </citation>
    <scope>NUCLEOTIDE SEQUENCE [LARGE SCALE GENOMIC DNA]</scope>
    <source>
        <strain evidence="1 2">G20-9</strain>
    </source>
</reference>
<organism evidence="1 2">
    <name type="scientific">Devosia algicola</name>
    <dbReference type="NCBI Taxonomy" id="3026418"/>
    <lineage>
        <taxon>Bacteria</taxon>
        <taxon>Pseudomonadati</taxon>
        <taxon>Pseudomonadota</taxon>
        <taxon>Alphaproteobacteria</taxon>
        <taxon>Hyphomicrobiales</taxon>
        <taxon>Devosiaceae</taxon>
        <taxon>Devosia</taxon>
    </lineage>
</organism>
<evidence type="ECO:0000313" key="2">
    <source>
        <dbReference type="Proteomes" id="UP001220530"/>
    </source>
</evidence>
<name>A0ABY7YMZ4_9HYPH</name>
<dbReference type="RefSeq" id="WP_282219001.1">
    <property type="nucleotide sequence ID" value="NZ_CP118246.1"/>
</dbReference>
<gene>
    <name evidence="1" type="ORF">PSQ19_18795</name>
</gene>
<dbReference type="Proteomes" id="UP001220530">
    <property type="component" value="Chromosome"/>
</dbReference>